<dbReference type="AlphaFoldDB" id="A0A846TNY2"/>
<reference evidence="2 3" key="1">
    <citation type="submission" date="2020-02" db="EMBL/GenBank/DDBJ databases">
        <authorList>
            <person name="Sun Q."/>
        </authorList>
    </citation>
    <scope>NUCLEOTIDE SEQUENCE [LARGE SCALE GENOMIC DNA]</scope>
    <source>
        <strain evidence="2 3">YIM 13062</strain>
    </source>
</reference>
<keyword evidence="1" id="KW-0812">Transmembrane</keyword>
<sequence>MTYGWYPQHRTHGPEEPGLGVVVHQGMPLPEATAGHRWLARLIDATLILALSLGWALTCAGLTQDRGLAILLAGLGCVVVSVLAGGLYGVTASPGQLITGVVSLQTHTGQPVGFWWGALRYVVTGLVPLWLAIKLWEALTGGAAKSRGWSRPVSVLHRSIPNSTESRQHR</sequence>
<comment type="caution">
    <text evidence="2">The sequence shown here is derived from an EMBL/GenBank/DDBJ whole genome shotgun (WGS) entry which is preliminary data.</text>
</comment>
<accession>A0A846TNY2</accession>
<keyword evidence="1" id="KW-1133">Transmembrane helix</keyword>
<dbReference type="Proteomes" id="UP000521379">
    <property type="component" value="Unassembled WGS sequence"/>
</dbReference>
<proteinExistence type="predicted"/>
<evidence type="ECO:0000313" key="3">
    <source>
        <dbReference type="Proteomes" id="UP000521379"/>
    </source>
</evidence>
<keyword evidence="1" id="KW-0472">Membrane</keyword>
<evidence type="ECO:0000313" key="2">
    <source>
        <dbReference type="EMBL" id="NKE08660.1"/>
    </source>
</evidence>
<feature type="transmembrane region" description="Helical" evidence="1">
    <location>
        <begin position="69"/>
        <end position="92"/>
    </location>
</feature>
<gene>
    <name evidence="2" type="ORF">GTW58_01590</name>
</gene>
<keyword evidence="3" id="KW-1185">Reference proteome</keyword>
<organism evidence="2 3">
    <name type="scientific">Kocuria subflava</name>
    <dbReference type="NCBI Taxonomy" id="1736139"/>
    <lineage>
        <taxon>Bacteria</taxon>
        <taxon>Bacillati</taxon>
        <taxon>Actinomycetota</taxon>
        <taxon>Actinomycetes</taxon>
        <taxon>Micrococcales</taxon>
        <taxon>Micrococcaceae</taxon>
        <taxon>Kocuria</taxon>
    </lineage>
</organism>
<name>A0A846TNY2_9MICC</name>
<feature type="transmembrane region" description="Helical" evidence="1">
    <location>
        <begin position="38"/>
        <end position="57"/>
    </location>
</feature>
<dbReference type="RefSeq" id="WP_119932462.1">
    <property type="nucleotide sequence ID" value="NZ_JAAVUN010000002.1"/>
</dbReference>
<evidence type="ECO:0000256" key="1">
    <source>
        <dbReference type="SAM" id="Phobius"/>
    </source>
</evidence>
<feature type="transmembrane region" description="Helical" evidence="1">
    <location>
        <begin position="112"/>
        <end position="133"/>
    </location>
</feature>
<dbReference type="EMBL" id="JAAVUN010000002">
    <property type="protein sequence ID" value="NKE08660.1"/>
    <property type="molecule type" value="Genomic_DNA"/>
</dbReference>
<protein>
    <submittedName>
        <fullName evidence="2">RDD family protein</fullName>
    </submittedName>
</protein>